<dbReference type="PANTHER" id="PTHR23305">
    <property type="entry name" value="OBG GTPASE FAMILY"/>
    <property type="match status" value="1"/>
</dbReference>
<dbReference type="InterPro" id="IPR012675">
    <property type="entry name" value="Beta-grasp_dom_sf"/>
</dbReference>
<dbReference type="PANTHER" id="PTHR23305:SF18">
    <property type="entry name" value="OBG-TYPE G DOMAIN-CONTAINING PROTEIN"/>
    <property type="match status" value="1"/>
</dbReference>
<comment type="caution">
    <text evidence="9">The sequence shown here is derived from an EMBL/GenBank/DDBJ whole genome shotgun (WGS) entry which is preliminary data.</text>
</comment>
<dbReference type="Pfam" id="PF06071">
    <property type="entry name" value="YchF-GTPase_C"/>
    <property type="match status" value="1"/>
</dbReference>
<dbReference type="InterPro" id="IPR023192">
    <property type="entry name" value="TGS-like_dom_sf"/>
</dbReference>
<dbReference type="PIRSF" id="PIRSF006641">
    <property type="entry name" value="CHP00092"/>
    <property type="match status" value="1"/>
</dbReference>
<evidence type="ECO:0000313" key="10">
    <source>
        <dbReference type="Proteomes" id="UP000823629"/>
    </source>
</evidence>
<reference evidence="9" key="2">
    <citation type="journal article" date="2021" name="PeerJ">
        <title>Extensive microbial diversity within the chicken gut microbiome revealed by metagenomics and culture.</title>
        <authorList>
            <person name="Gilroy R."/>
            <person name="Ravi A."/>
            <person name="Getino M."/>
            <person name="Pursley I."/>
            <person name="Horton D.L."/>
            <person name="Alikhan N.F."/>
            <person name="Baker D."/>
            <person name="Gharbi K."/>
            <person name="Hall N."/>
            <person name="Watson M."/>
            <person name="Adriaenssens E.M."/>
            <person name="Foster-Nyarko E."/>
            <person name="Jarju S."/>
            <person name="Secka A."/>
            <person name="Antonio M."/>
            <person name="Oren A."/>
            <person name="Chaudhuri R.R."/>
            <person name="La Ragione R."/>
            <person name="Hildebrand F."/>
            <person name="Pallen M.J."/>
        </authorList>
    </citation>
    <scope>NUCLEOTIDE SEQUENCE</scope>
    <source>
        <strain evidence="9">1748</strain>
    </source>
</reference>
<dbReference type="CDD" id="cd04867">
    <property type="entry name" value="TGS_YchF_OLA1"/>
    <property type="match status" value="1"/>
</dbReference>
<feature type="domain" description="TGS" evidence="8">
    <location>
        <begin position="282"/>
        <end position="365"/>
    </location>
</feature>
<dbReference type="HAMAP" id="MF_00944">
    <property type="entry name" value="YchF_OLA1_ATPase"/>
    <property type="match status" value="1"/>
</dbReference>
<dbReference type="Gene3D" id="1.10.150.300">
    <property type="entry name" value="TGS-like domain"/>
    <property type="match status" value="1"/>
</dbReference>
<keyword evidence="3 6" id="KW-0547">Nucleotide-binding</keyword>
<gene>
    <name evidence="6 9" type="primary">ychF</name>
    <name evidence="9" type="ORF">IAC78_00570</name>
</gene>
<dbReference type="SUPFAM" id="SSF52540">
    <property type="entry name" value="P-loop containing nucleoside triphosphate hydrolases"/>
    <property type="match status" value="1"/>
</dbReference>
<dbReference type="InterPro" id="IPR004095">
    <property type="entry name" value="TGS"/>
</dbReference>
<proteinExistence type="inferred from homology"/>
<dbReference type="GO" id="GO:0016887">
    <property type="term" value="F:ATP hydrolysis activity"/>
    <property type="evidence" value="ECO:0007669"/>
    <property type="project" value="UniProtKB-UniRule"/>
</dbReference>
<dbReference type="PROSITE" id="PS51710">
    <property type="entry name" value="G_OBG"/>
    <property type="match status" value="1"/>
</dbReference>
<dbReference type="InterPro" id="IPR041706">
    <property type="entry name" value="YchF_N"/>
</dbReference>
<keyword evidence="5" id="KW-0460">Magnesium</keyword>
<dbReference type="Gene3D" id="3.10.20.30">
    <property type="match status" value="1"/>
</dbReference>
<dbReference type="Proteomes" id="UP000823629">
    <property type="component" value="Unassembled WGS sequence"/>
</dbReference>
<dbReference type="FunFam" id="3.10.20.30:FF:000001">
    <property type="entry name" value="Ribosome-binding ATPase YchF"/>
    <property type="match status" value="1"/>
</dbReference>
<dbReference type="InterPro" id="IPR004396">
    <property type="entry name" value="ATPase_YchF/OLA1"/>
</dbReference>
<dbReference type="InterPro" id="IPR006073">
    <property type="entry name" value="GTP-bd"/>
</dbReference>
<dbReference type="InterPro" id="IPR013029">
    <property type="entry name" value="YchF_C"/>
</dbReference>
<sequence>MSLKAGIVGLPNVGKSTLFNAITNSHVVAENYPFATINPNSGIVPVRDPRFDRLVELFHPRSEVRATFEFIDIAGLVKGASKGEGLGNKFLGNIRNVDAIVHVVRCFENPDVIHVEGSVDPLRDIETIDFELVMADLETLNSHMEKTKKKAILQKNKDAIFELQTIEKIIPELEKGSCVRDIELTQEEKDVLKPLNLLSIKPVIYVGNVSEDSYSDPLGDSNFKKVNEFALSHNAIAIPISAKIEEDLAPLSEKERNEYLSMLGASLSGLDKLAKATYDLLGLKTFFTCGEDEVRAWTFKAGYKAPQCAGIIHTDFERGFIKAEVYSFEDIDEYHTEQALKEAGKIQTVGKDYLVKDGDIMFIKFNVTK</sequence>
<protein>
    <recommendedName>
        <fullName evidence="6">Ribosome-binding ATPase YchF</fullName>
    </recommendedName>
</protein>
<dbReference type="GO" id="GO:0043023">
    <property type="term" value="F:ribosomal large subunit binding"/>
    <property type="evidence" value="ECO:0007669"/>
    <property type="project" value="UniProtKB-UniRule"/>
</dbReference>
<dbReference type="AlphaFoldDB" id="A0A9D9GRH7"/>
<keyword evidence="2" id="KW-0479">Metal-binding</keyword>
<dbReference type="GO" id="GO:0005524">
    <property type="term" value="F:ATP binding"/>
    <property type="evidence" value="ECO:0007669"/>
    <property type="project" value="UniProtKB-UniRule"/>
</dbReference>
<accession>A0A9D9GRH7</accession>
<dbReference type="CDD" id="cd01900">
    <property type="entry name" value="YchF"/>
    <property type="match status" value="1"/>
</dbReference>
<dbReference type="NCBIfam" id="TIGR00092">
    <property type="entry name" value="redox-regulated ATPase YchF"/>
    <property type="match status" value="1"/>
</dbReference>
<dbReference type="InterPro" id="IPR031167">
    <property type="entry name" value="G_OBG"/>
</dbReference>
<reference evidence="9" key="1">
    <citation type="submission" date="2020-10" db="EMBL/GenBank/DDBJ databases">
        <authorList>
            <person name="Gilroy R."/>
        </authorList>
    </citation>
    <scope>NUCLEOTIDE SEQUENCE</scope>
    <source>
        <strain evidence="9">1748</strain>
    </source>
</reference>
<evidence type="ECO:0000256" key="2">
    <source>
        <dbReference type="ARBA" id="ARBA00022723"/>
    </source>
</evidence>
<organism evidence="9 10">
    <name type="scientific">Candidatus Scatoplasma merdavium</name>
    <dbReference type="NCBI Taxonomy" id="2840932"/>
    <lineage>
        <taxon>Bacteria</taxon>
        <taxon>Bacillati</taxon>
        <taxon>Bacillota</taxon>
        <taxon>Bacilli</taxon>
        <taxon>Bacillales</taxon>
        <taxon>Candidatus Scatoplasma</taxon>
    </lineage>
</organism>
<evidence type="ECO:0000259" key="7">
    <source>
        <dbReference type="PROSITE" id="PS51710"/>
    </source>
</evidence>
<evidence type="ECO:0000256" key="1">
    <source>
        <dbReference type="ARBA" id="ARBA00001946"/>
    </source>
</evidence>
<dbReference type="Gene3D" id="3.40.50.300">
    <property type="entry name" value="P-loop containing nucleotide triphosphate hydrolases"/>
    <property type="match status" value="1"/>
</dbReference>
<dbReference type="GO" id="GO:0005737">
    <property type="term" value="C:cytoplasm"/>
    <property type="evidence" value="ECO:0007669"/>
    <property type="project" value="TreeGrafter"/>
</dbReference>
<comment type="similarity">
    <text evidence="6">Belongs to the TRAFAC class OBG-HflX-like GTPase superfamily. OBG GTPase family. YchF/OLA1 subfamily.</text>
</comment>
<dbReference type="Pfam" id="PF01926">
    <property type="entry name" value="MMR_HSR1"/>
    <property type="match status" value="1"/>
</dbReference>
<name>A0A9D9GRH7_9BACL</name>
<evidence type="ECO:0000256" key="6">
    <source>
        <dbReference type="HAMAP-Rule" id="MF_00944"/>
    </source>
</evidence>
<keyword evidence="4 6" id="KW-0067">ATP-binding</keyword>
<evidence type="ECO:0000256" key="5">
    <source>
        <dbReference type="ARBA" id="ARBA00022842"/>
    </source>
</evidence>
<feature type="domain" description="OBG-type G" evidence="7">
    <location>
        <begin position="3"/>
        <end position="260"/>
    </location>
</feature>
<feature type="binding site" evidence="6">
    <location>
        <begin position="12"/>
        <end position="17"/>
    </location>
    <ligand>
        <name>ATP</name>
        <dbReference type="ChEBI" id="CHEBI:30616"/>
    </ligand>
</feature>
<dbReference type="InterPro" id="IPR027417">
    <property type="entry name" value="P-loop_NTPase"/>
</dbReference>
<dbReference type="PRINTS" id="PR00326">
    <property type="entry name" value="GTP1OBG"/>
</dbReference>
<dbReference type="FunFam" id="1.10.150.300:FF:000001">
    <property type="entry name" value="Ribosome-binding ATPase YchF"/>
    <property type="match status" value="1"/>
</dbReference>
<evidence type="ECO:0000259" key="8">
    <source>
        <dbReference type="PROSITE" id="PS51880"/>
    </source>
</evidence>
<dbReference type="EMBL" id="JADING010000014">
    <property type="protein sequence ID" value="MBO8413964.1"/>
    <property type="molecule type" value="Genomic_DNA"/>
</dbReference>
<dbReference type="SUPFAM" id="SSF81271">
    <property type="entry name" value="TGS-like"/>
    <property type="match status" value="1"/>
</dbReference>
<dbReference type="GO" id="GO:0046872">
    <property type="term" value="F:metal ion binding"/>
    <property type="evidence" value="ECO:0007669"/>
    <property type="project" value="UniProtKB-KW"/>
</dbReference>
<comment type="cofactor">
    <cofactor evidence="1">
        <name>Mg(2+)</name>
        <dbReference type="ChEBI" id="CHEBI:18420"/>
    </cofactor>
</comment>
<evidence type="ECO:0000256" key="3">
    <source>
        <dbReference type="ARBA" id="ARBA00022741"/>
    </source>
</evidence>
<comment type="function">
    <text evidence="6">ATPase that binds to both the 70S ribosome and the 50S ribosomal subunit in a nucleotide-independent manner.</text>
</comment>
<evidence type="ECO:0000256" key="4">
    <source>
        <dbReference type="ARBA" id="ARBA00022840"/>
    </source>
</evidence>
<dbReference type="PROSITE" id="PS51880">
    <property type="entry name" value="TGS"/>
    <property type="match status" value="1"/>
</dbReference>
<dbReference type="GO" id="GO:0005525">
    <property type="term" value="F:GTP binding"/>
    <property type="evidence" value="ECO:0007669"/>
    <property type="project" value="InterPro"/>
</dbReference>
<dbReference type="InterPro" id="IPR012676">
    <property type="entry name" value="TGS-like"/>
</dbReference>
<evidence type="ECO:0000313" key="9">
    <source>
        <dbReference type="EMBL" id="MBO8413964.1"/>
    </source>
</evidence>